<dbReference type="GO" id="GO:0016020">
    <property type="term" value="C:membrane"/>
    <property type="evidence" value="ECO:0007669"/>
    <property type="project" value="TreeGrafter"/>
</dbReference>
<feature type="domain" description="NodB homology" evidence="3">
    <location>
        <begin position="74"/>
        <end position="179"/>
    </location>
</feature>
<evidence type="ECO:0000313" key="5">
    <source>
        <dbReference type="Proteomes" id="UP000549971"/>
    </source>
</evidence>
<dbReference type="RefSeq" id="WP_184793311.1">
    <property type="nucleotide sequence ID" value="NZ_JACHMY010000001.1"/>
</dbReference>
<dbReference type="Proteomes" id="UP000549971">
    <property type="component" value="Unassembled WGS sequence"/>
</dbReference>
<dbReference type="PROSITE" id="PS51677">
    <property type="entry name" value="NODB"/>
    <property type="match status" value="1"/>
</dbReference>
<dbReference type="PANTHER" id="PTHR10587">
    <property type="entry name" value="GLYCOSYL TRANSFERASE-RELATED"/>
    <property type="match status" value="1"/>
</dbReference>
<evidence type="ECO:0000256" key="2">
    <source>
        <dbReference type="ARBA" id="ARBA00022801"/>
    </source>
</evidence>
<keyword evidence="5" id="KW-1185">Reference proteome</keyword>
<evidence type="ECO:0000256" key="1">
    <source>
        <dbReference type="ARBA" id="ARBA00022723"/>
    </source>
</evidence>
<dbReference type="InterPro" id="IPR011330">
    <property type="entry name" value="Glyco_hydro/deAcase_b/a-brl"/>
</dbReference>
<evidence type="ECO:0000313" key="4">
    <source>
        <dbReference type="EMBL" id="MBB5833422.1"/>
    </source>
</evidence>
<dbReference type="InterPro" id="IPR002509">
    <property type="entry name" value="NODB_dom"/>
</dbReference>
<dbReference type="EMBL" id="JACHMY010000001">
    <property type="protein sequence ID" value="MBB5833422.1"/>
    <property type="molecule type" value="Genomic_DNA"/>
</dbReference>
<dbReference type="Pfam" id="PF01522">
    <property type="entry name" value="Polysacc_deac_1"/>
    <property type="match status" value="1"/>
</dbReference>
<name>A0A7W9J0I7_9ACTN</name>
<sequence>MSNNNDPLAIFREPSDIDWRSDEEATYDGLDQRVTSLEEAGTGDITELTTRVQVVETEVDRLVHRPVPALRARGAVVFTWDDGWDTHPQVAQWHADRGQKATFYLTTGLLGGAQHMPASAVADIFALGHEIGSHSVNHVSMTGLTAAQRQPEWDNSVATLDGLIGLSGQVRSYAYPLGDHSDVTDREAYLRYDRVALTGLAQGFIGSSTKAGNWLLRPDYEGFKHGRFPWNQQTHSQLMAILRDQVMANAVTLTTYAHQIGNPDTPTEEQVLEALDFCEANGIPCLTTAEALPGPKVVNGGFENDLVGWTVITAGAAATGTTVSVVDDAPATGLNGSKSLRIVSPNTTTSSDSVTVSQTVAVQGGRSFALSAQIRHEGTPTGTGKFSVRINEFDENGTSIPGRSVRGTASTSAWAQSTAWPGESTAGASYVGVLHPDTRLVQVALYVQEAAGTFYADHVYFGPTTYQTSTTARASLFG</sequence>
<protein>
    <submittedName>
        <fullName evidence="4">Peptidoglycan/xylan/chitin deacetylase (PgdA/CDA1 family)</fullName>
    </submittedName>
</protein>
<dbReference type="PANTHER" id="PTHR10587:SF133">
    <property type="entry name" value="CHITIN DEACETYLASE 1-RELATED"/>
    <property type="match status" value="1"/>
</dbReference>
<keyword evidence="2" id="KW-0378">Hydrolase</keyword>
<accession>A0A7W9J0I7</accession>
<reference evidence="4 5" key="1">
    <citation type="submission" date="2020-08" db="EMBL/GenBank/DDBJ databases">
        <title>Sequencing the genomes of 1000 actinobacteria strains.</title>
        <authorList>
            <person name="Klenk H.-P."/>
        </authorList>
    </citation>
    <scope>NUCLEOTIDE SEQUENCE [LARGE SCALE GENOMIC DNA]</scope>
    <source>
        <strain evidence="4 5">DSM 28967</strain>
    </source>
</reference>
<dbReference type="GO" id="GO:0005975">
    <property type="term" value="P:carbohydrate metabolic process"/>
    <property type="evidence" value="ECO:0007669"/>
    <property type="project" value="InterPro"/>
</dbReference>
<dbReference type="Gene3D" id="2.60.120.260">
    <property type="entry name" value="Galactose-binding domain-like"/>
    <property type="match status" value="1"/>
</dbReference>
<dbReference type="SUPFAM" id="SSF88713">
    <property type="entry name" value="Glycoside hydrolase/deacetylase"/>
    <property type="match status" value="1"/>
</dbReference>
<comment type="caution">
    <text evidence="4">The sequence shown here is derived from an EMBL/GenBank/DDBJ whole genome shotgun (WGS) entry which is preliminary data.</text>
</comment>
<dbReference type="AlphaFoldDB" id="A0A7W9J0I7"/>
<dbReference type="InterPro" id="IPR050248">
    <property type="entry name" value="Polysacc_deacetylase_ArnD"/>
</dbReference>
<dbReference type="GO" id="GO:0046872">
    <property type="term" value="F:metal ion binding"/>
    <property type="evidence" value="ECO:0007669"/>
    <property type="project" value="UniProtKB-KW"/>
</dbReference>
<gene>
    <name evidence="4" type="ORF">HDA39_000156</name>
</gene>
<organism evidence="4 5">
    <name type="scientific">Kribbella italica</name>
    <dbReference type="NCBI Taxonomy" id="1540520"/>
    <lineage>
        <taxon>Bacteria</taxon>
        <taxon>Bacillati</taxon>
        <taxon>Actinomycetota</taxon>
        <taxon>Actinomycetes</taxon>
        <taxon>Propionibacteriales</taxon>
        <taxon>Kribbellaceae</taxon>
        <taxon>Kribbella</taxon>
    </lineage>
</organism>
<keyword evidence="1" id="KW-0479">Metal-binding</keyword>
<dbReference type="Gene3D" id="3.20.20.370">
    <property type="entry name" value="Glycoside hydrolase/deacetylase"/>
    <property type="match status" value="1"/>
</dbReference>
<evidence type="ECO:0000259" key="3">
    <source>
        <dbReference type="PROSITE" id="PS51677"/>
    </source>
</evidence>
<dbReference type="GO" id="GO:0016810">
    <property type="term" value="F:hydrolase activity, acting on carbon-nitrogen (but not peptide) bonds"/>
    <property type="evidence" value="ECO:0007669"/>
    <property type="project" value="InterPro"/>
</dbReference>
<proteinExistence type="predicted"/>